<name>A0A4P7BU83_9GAMM</name>
<gene>
    <name evidence="2" type="ORF">E3U44_02125</name>
</gene>
<dbReference type="EMBL" id="CP038033">
    <property type="protein sequence ID" value="QBQ53431.1"/>
    <property type="molecule type" value="Genomic_DNA"/>
</dbReference>
<evidence type="ECO:0000313" key="2">
    <source>
        <dbReference type="EMBL" id="QBQ53431.1"/>
    </source>
</evidence>
<dbReference type="AlphaFoldDB" id="A0A4P7BU83"/>
<dbReference type="RefSeq" id="WP_134356446.1">
    <property type="nucleotide sequence ID" value="NZ_CP038033.1"/>
</dbReference>
<evidence type="ECO:0000313" key="3">
    <source>
        <dbReference type="Proteomes" id="UP000294325"/>
    </source>
</evidence>
<reference evidence="2 3" key="1">
    <citation type="submission" date="2019-03" db="EMBL/GenBank/DDBJ databases">
        <title>The genome sequence of Nitrosococcus wardiae strain D1FHST reveals the archetypal metabolic capacity of ammonia-oxidizing Gammaproteobacteria.</title>
        <authorList>
            <person name="Wang L."/>
            <person name="Lim C.K."/>
            <person name="Hanson T.E."/>
            <person name="Dang H."/>
            <person name="Klotz M.G."/>
        </authorList>
    </citation>
    <scope>NUCLEOTIDE SEQUENCE [LARGE SCALE GENOMIC DNA]</scope>
    <source>
        <strain evidence="2 3">D1FHS</strain>
    </source>
</reference>
<dbReference type="Proteomes" id="UP000294325">
    <property type="component" value="Chromosome"/>
</dbReference>
<dbReference type="Pfam" id="PF09413">
    <property type="entry name" value="DUF2007"/>
    <property type="match status" value="1"/>
</dbReference>
<accession>A0A4P7BU83</accession>
<dbReference type="InterPro" id="IPR018551">
    <property type="entry name" value="DUF2007"/>
</dbReference>
<keyword evidence="3" id="KW-1185">Reference proteome</keyword>
<sequence length="104" mass="11991">MKLIYSAPNLLLVRHFQNLLESHGIGCVIKNENLSGAAGELPPTECWPELWLTEEKHYREASRLLNGAEDDQQLWTCPRCNESLEGQFDRCWNCGEYRANENIL</sequence>
<organism evidence="2 3">
    <name type="scientific">Nitrosococcus wardiae</name>
    <dbReference type="NCBI Taxonomy" id="1814290"/>
    <lineage>
        <taxon>Bacteria</taxon>
        <taxon>Pseudomonadati</taxon>
        <taxon>Pseudomonadota</taxon>
        <taxon>Gammaproteobacteria</taxon>
        <taxon>Chromatiales</taxon>
        <taxon>Chromatiaceae</taxon>
        <taxon>Nitrosococcus</taxon>
    </lineage>
</organism>
<dbReference type="OrthoDB" id="9814654at2"/>
<feature type="domain" description="DUF2007" evidence="1">
    <location>
        <begin position="1"/>
        <end position="66"/>
    </location>
</feature>
<proteinExistence type="predicted"/>
<dbReference type="KEGG" id="nwr:E3U44_02125"/>
<evidence type="ECO:0000259" key="1">
    <source>
        <dbReference type="Pfam" id="PF09413"/>
    </source>
</evidence>
<protein>
    <submittedName>
        <fullName evidence="2">DUF2007 domain-containing protein</fullName>
    </submittedName>
</protein>